<dbReference type="RefSeq" id="WP_151700942.1">
    <property type="nucleotide sequence ID" value="NZ_CP031223.1"/>
</dbReference>
<dbReference type="Proteomes" id="UP000325517">
    <property type="component" value="Chromosome"/>
</dbReference>
<dbReference type="AlphaFoldDB" id="A0A5J6SQ33"/>
<gene>
    <name evidence="1" type="ORF">PB01_15135</name>
</gene>
<dbReference type="EMBL" id="CP031223">
    <property type="protein sequence ID" value="QFG00052.1"/>
    <property type="molecule type" value="Genomic_DNA"/>
</dbReference>
<accession>A0A5J6SQ33</accession>
<proteinExistence type="predicted"/>
<keyword evidence="2" id="KW-1185">Reference proteome</keyword>
<name>A0A5J6SQ33_9BACI</name>
<evidence type="ECO:0000313" key="2">
    <source>
        <dbReference type="Proteomes" id="UP000325517"/>
    </source>
</evidence>
<protein>
    <submittedName>
        <fullName evidence="1">Uncharacterized protein</fullName>
    </submittedName>
</protein>
<dbReference type="OrthoDB" id="2567404at2"/>
<evidence type="ECO:0000313" key="1">
    <source>
        <dbReference type="EMBL" id="QFG00052.1"/>
    </source>
</evidence>
<reference evidence="1 2" key="1">
    <citation type="submission" date="2018-07" db="EMBL/GenBank/DDBJ databases">
        <title>Complete genome sequence of Psychrobacillus sp. PB01, isolated from iceberg, and comparative genome analysis of Psychrobacillus strains.</title>
        <authorList>
            <person name="Lee P.C."/>
        </authorList>
    </citation>
    <scope>NUCLEOTIDE SEQUENCE [LARGE SCALE GENOMIC DNA]</scope>
    <source>
        <strain evidence="1 2">PB01</strain>
    </source>
</reference>
<sequence length="101" mass="11857">MEAINKVEFYEGYNKPQLNNIILNDQEIKGILAILNEGKIESSFSPNTAQGDTTIYQLVLYSRELIAYIYPLFYDGNVWYWHPWDTSIISNEIKNYIKKTE</sequence>
<dbReference type="KEGG" id="psyo:PB01_15135"/>
<organism evidence="1 2">
    <name type="scientific">Psychrobacillus glaciei</name>
    <dbReference type="NCBI Taxonomy" id="2283160"/>
    <lineage>
        <taxon>Bacteria</taxon>
        <taxon>Bacillati</taxon>
        <taxon>Bacillota</taxon>
        <taxon>Bacilli</taxon>
        <taxon>Bacillales</taxon>
        <taxon>Bacillaceae</taxon>
        <taxon>Psychrobacillus</taxon>
    </lineage>
</organism>